<reference evidence="3 4" key="1">
    <citation type="submission" date="2024-07" db="EMBL/GenBank/DDBJ databases">
        <title>Section-level genome sequencing and comparative genomics of Aspergillus sections Usti and Cavernicolus.</title>
        <authorList>
            <consortium name="Lawrence Berkeley National Laboratory"/>
            <person name="Nybo J.L."/>
            <person name="Vesth T.C."/>
            <person name="Theobald S."/>
            <person name="Frisvad J.C."/>
            <person name="Larsen T.O."/>
            <person name="Kjaerboelling I."/>
            <person name="Rothschild-Mancinelli K."/>
            <person name="Lyhne E.K."/>
            <person name="Kogle M.E."/>
            <person name="Barry K."/>
            <person name="Clum A."/>
            <person name="Na H."/>
            <person name="Ledsgaard L."/>
            <person name="Lin J."/>
            <person name="Lipzen A."/>
            <person name="Kuo A."/>
            <person name="Riley R."/>
            <person name="Mondo S."/>
            <person name="Labutti K."/>
            <person name="Haridas S."/>
            <person name="Pangalinan J."/>
            <person name="Salamov A.A."/>
            <person name="Simmons B.A."/>
            <person name="Magnuson J.K."/>
            <person name="Chen J."/>
            <person name="Drula E."/>
            <person name="Henrissat B."/>
            <person name="Wiebenga A."/>
            <person name="Lubbers R.J."/>
            <person name="Gomes A.C."/>
            <person name="Macurrencykelacurrency M.R."/>
            <person name="Stajich J."/>
            <person name="Grigoriev I.V."/>
            <person name="Mortensen U.H."/>
            <person name="De Vries R.P."/>
            <person name="Baker S.E."/>
            <person name="Andersen M.R."/>
        </authorList>
    </citation>
    <scope>NUCLEOTIDE SEQUENCE [LARGE SCALE GENOMIC DNA]</scope>
    <source>
        <strain evidence="3 4">CBS 449.75</strain>
    </source>
</reference>
<evidence type="ECO:0000256" key="2">
    <source>
        <dbReference type="SAM" id="MobiDB-lite"/>
    </source>
</evidence>
<evidence type="ECO:0008006" key="5">
    <source>
        <dbReference type="Google" id="ProtNLM"/>
    </source>
</evidence>
<proteinExistence type="predicted"/>
<sequence>MTDPFSISGGVVGVVSLGITVCQGFQRYYGPWKSFDDEIQGFTAKLEGLLDTLRVLEGFLSPENELELPSESYKNLVSRHLKACQKACSRLEEMLEKCKSSDTSAPFVRKHDCLRLKRAVYPFKKETLTSLSQIVSDLQDNLSLGLQLLQSALMSQQQTQILNLISRTSSIDVRTTRILDVVESTSASVSYQALIQQTSCLSRAASSATVEPSTLRDLCNQQRVVESCWRRKRIMRLSGSPIDLISRYCTCRRKPRFLSMFGFSVFTLHEASCPLYVDRQQAIGVAGSYTFCNRFLGLSIRVMMTLTKGAGAFGVSPAIQVHAVVSEEAPAFKLLREVQNAGWDGRNILRVMEDTKTRVLQLLAKRDKAAPTDRLSDGRTLLHYLGDIMWAQSRWGRDPRCHLSLRALVQALIEAGVPIEEVTVHGRTVLDTWIWTSSIVQAGDIAAGLLQDLLKAGSCIGSLKQHDDDLHRVYITQLVEFIRLLLQASDIDEFEFTQIERAILTRSEEALRRCLHFFPEAASPSPDTLLCMCVGWPAGLMIILESSLSLSHESISDCFVMACNREEIESASILLQHVDGGGPFSLTAAVRSRSTGLLQGTISKLASSRQKLQESALYNLPSQTVRSLGLPTHALLDTRAWSVYTALRAQTPKEMPTSYSDRGSVYGYIACNRAAAELLYEAGFNNLNQCDEDGRTPLMWLQSFGEDELRNFASFAHWMVSKGAKLHQKSKSGYPAVYYLAETFGESYETCLHGRLISVFNSTCPDITIQTVKRELRSLIESQPIDGARLLSSLLTDEFRDHCECACSEGGCSSLTRLLRGFWRTWFGRMHIKMIGPAMIDELQMVAYDFLTDDDRTMIAYDTIRYLTFEALELTHTCHALIRDGESQLSRDEIDELREEESLLIAQLEELVLEFKQQYDQLKIGIYEFLEAYWDLRMKEVLAPAAMDPEERRRVEEIGVVLSDDPESEAEPEEVGEWSTQGSGDQP</sequence>
<dbReference type="Gene3D" id="1.25.40.20">
    <property type="entry name" value="Ankyrin repeat-containing domain"/>
    <property type="match status" value="2"/>
</dbReference>
<feature type="region of interest" description="Disordered" evidence="2">
    <location>
        <begin position="956"/>
        <end position="987"/>
    </location>
</feature>
<evidence type="ECO:0000256" key="1">
    <source>
        <dbReference type="SAM" id="Coils"/>
    </source>
</evidence>
<evidence type="ECO:0000313" key="3">
    <source>
        <dbReference type="EMBL" id="KAL2862291.1"/>
    </source>
</evidence>
<keyword evidence="4" id="KW-1185">Reference proteome</keyword>
<keyword evidence="1" id="KW-0175">Coiled coil</keyword>
<accession>A0ABR4LCN0</accession>
<organism evidence="3 4">
    <name type="scientific">Aspergillus lucknowensis</name>
    <dbReference type="NCBI Taxonomy" id="176173"/>
    <lineage>
        <taxon>Eukaryota</taxon>
        <taxon>Fungi</taxon>
        <taxon>Dikarya</taxon>
        <taxon>Ascomycota</taxon>
        <taxon>Pezizomycotina</taxon>
        <taxon>Eurotiomycetes</taxon>
        <taxon>Eurotiomycetidae</taxon>
        <taxon>Eurotiales</taxon>
        <taxon>Aspergillaceae</taxon>
        <taxon>Aspergillus</taxon>
        <taxon>Aspergillus subgen. Nidulantes</taxon>
    </lineage>
</organism>
<dbReference type="GeneID" id="98149006"/>
<evidence type="ECO:0000313" key="4">
    <source>
        <dbReference type="Proteomes" id="UP001610432"/>
    </source>
</evidence>
<dbReference type="RefSeq" id="XP_070881270.1">
    <property type="nucleotide sequence ID" value="XM_071033934.1"/>
</dbReference>
<gene>
    <name evidence="3" type="ORF">BJX67DRAFT_385786</name>
</gene>
<feature type="coiled-coil region" evidence="1">
    <location>
        <begin position="894"/>
        <end position="925"/>
    </location>
</feature>
<comment type="caution">
    <text evidence="3">The sequence shown here is derived from an EMBL/GenBank/DDBJ whole genome shotgun (WGS) entry which is preliminary data.</text>
</comment>
<name>A0ABR4LCN0_9EURO</name>
<feature type="compositionally biased region" description="Polar residues" evidence="2">
    <location>
        <begin position="978"/>
        <end position="987"/>
    </location>
</feature>
<dbReference type="InterPro" id="IPR036770">
    <property type="entry name" value="Ankyrin_rpt-contain_sf"/>
</dbReference>
<dbReference type="EMBL" id="JBFXLQ010000070">
    <property type="protein sequence ID" value="KAL2862291.1"/>
    <property type="molecule type" value="Genomic_DNA"/>
</dbReference>
<dbReference type="SUPFAM" id="SSF48403">
    <property type="entry name" value="Ankyrin repeat"/>
    <property type="match status" value="1"/>
</dbReference>
<feature type="compositionally biased region" description="Acidic residues" evidence="2">
    <location>
        <begin position="964"/>
        <end position="976"/>
    </location>
</feature>
<protein>
    <recommendedName>
        <fullName evidence="5">Fungal N-terminal domain-containing protein</fullName>
    </recommendedName>
</protein>
<dbReference type="Proteomes" id="UP001610432">
    <property type="component" value="Unassembled WGS sequence"/>
</dbReference>